<dbReference type="EMBL" id="RJMB01000004">
    <property type="protein sequence ID" value="RNL86001.1"/>
    <property type="molecule type" value="Genomic_DNA"/>
</dbReference>
<organism evidence="2 3">
    <name type="scientific">Halostreptopolyspora alba</name>
    <dbReference type="NCBI Taxonomy" id="2487137"/>
    <lineage>
        <taxon>Bacteria</taxon>
        <taxon>Bacillati</taxon>
        <taxon>Actinomycetota</taxon>
        <taxon>Actinomycetes</taxon>
        <taxon>Streptosporangiales</taxon>
        <taxon>Nocardiopsidaceae</taxon>
        <taxon>Halostreptopolyspora</taxon>
    </lineage>
</organism>
<accession>A0A3N0EDW5</accession>
<dbReference type="RefSeq" id="WP_123200195.1">
    <property type="nucleotide sequence ID" value="NZ_RJMB01000004.1"/>
</dbReference>
<name>A0A3N0EDW5_9ACTN</name>
<feature type="region of interest" description="Disordered" evidence="1">
    <location>
        <begin position="175"/>
        <end position="194"/>
    </location>
</feature>
<keyword evidence="3" id="KW-1185">Reference proteome</keyword>
<reference evidence="2 3" key="1">
    <citation type="submission" date="2018-11" db="EMBL/GenBank/DDBJ databases">
        <title>The genome draft of YIM 96095.</title>
        <authorList>
            <person name="Tang S.-K."/>
            <person name="Chunyu W.-X."/>
            <person name="Feng Y.-Z."/>
        </authorList>
    </citation>
    <scope>NUCLEOTIDE SEQUENCE [LARGE SCALE GENOMIC DNA]</scope>
    <source>
        <strain evidence="2 3">YIM 96095</strain>
    </source>
</reference>
<comment type="caution">
    <text evidence="2">The sequence shown here is derived from an EMBL/GenBank/DDBJ whole genome shotgun (WGS) entry which is preliminary data.</text>
</comment>
<dbReference type="AlphaFoldDB" id="A0A3N0EDW5"/>
<evidence type="ECO:0000313" key="2">
    <source>
        <dbReference type="EMBL" id="RNL86001.1"/>
    </source>
</evidence>
<sequence>MSNILTHFVRVHARPDRPIDRAEAEWILGLLVNTSGSYWVPVTAWRAGDGSRMEAQVGGMKNTDMSDLWFCHPDRYAAIWLRVCDEGGFDIVSRPDLWGGPYRECRYAFDEVRVTGSADRLPPIADGSAAPEVPLAAGECWEPCGEGVWRLRVEGTYRAGNSRTDLDVGPRAREAEWNPPRESAGRGGLVTPTTPSYREDDFEVLYPVELNTVTLDDRRPRVERVEYCWRGRVVHRAQEEYDGDTGRFRWEQRSADHWDNCADPDFRADSADLWGAP</sequence>
<gene>
    <name evidence="2" type="ORF">EFW17_05525</name>
</gene>
<evidence type="ECO:0000313" key="3">
    <source>
        <dbReference type="Proteomes" id="UP000269198"/>
    </source>
</evidence>
<dbReference type="OrthoDB" id="3423476at2"/>
<proteinExistence type="predicted"/>
<evidence type="ECO:0000256" key="1">
    <source>
        <dbReference type="SAM" id="MobiDB-lite"/>
    </source>
</evidence>
<dbReference type="Proteomes" id="UP000269198">
    <property type="component" value="Unassembled WGS sequence"/>
</dbReference>
<protein>
    <submittedName>
        <fullName evidence="2">Uncharacterized protein</fullName>
    </submittedName>
</protein>